<dbReference type="Proteomes" id="UP000292958">
    <property type="component" value="Unassembled WGS sequence"/>
</dbReference>
<dbReference type="OrthoDB" id="5383001at2"/>
<reference evidence="1 2" key="1">
    <citation type="submission" date="2019-02" db="EMBL/GenBank/DDBJ databases">
        <title>Genomic Encyclopedia of Archaeal and Bacterial Type Strains, Phase II (KMG-II): from individual species to whole genera.</title>
        <authorList>
            <person name="Goeker M."/>
        </authorList>
    </citation>
    <scope>NUCLEOTIDE SEQUENCE [LARGE SCALE GENOMIC DNA]</scope>
    <source>
        <strain evidence="1 2">DSM 18101</strain>
    </source>
</reference>
<accession>A0A4Q7Z1R0</accession>
<proteinExistence type="predicted"/>
<evidence type="ECO:0000313" key="1">
    <source>
        <dbReference type="EMBL" id="RZU43439.1"/>
    </source>
</evidence>
<evidence type="ECO:0000313" key="2">
    <source>
        <dbReference type="Proteomes" id="UP000292958"/>
    </source>
</evidence>
<organism evidence="1 2">
    <name type="scientific">Edaphobacter modestus</name>
    <dbReference type="NCBI Taxonomy" id="388466"/>
    <lineage>
        <taxon>Bacteria</taxon>
        <taxon>Pseudomonadati</taxon>
        <taxon>Acidobacteriota</taxon>
        <taxon>Terriglobia</taxon>
        <taxon>Terriglobales</taxon>
        <taxon>Acidobacteriaceae</taxon>
        <taxon>Edaphobacter</taxon>
    </lineage>
</organism>
<sequence length="75" mass="7844">MSDINVVLAERGGFGAVRLCGCKSVHLSVGPVTLNMDPEVFAQTAILIRQAMESLAVIVASGELSEEQAACPMPN</sequence>
<dbReference type="AlphaFoldDB" id="A0A4Q7Z1R0"/>
<comment type="caution">
    <text evidence="1">The sequence shown here is derived from an EMBL/GenBank/DDBJ whole genome shotgun (WGS) entry which is preliminary data.</text>
</comment>
<gene>
    <name evidence="1" type="ORF">BDD14_5100</name>
</gene>
<protein>
    <submittedName>
        <fullName evidence="1">Uncharacterized protein</fullName>
    </submittedName>
</protein>
<name>A0A4Q7Z1R0_9BACT</name>
<dbReference type="RefSeq" id="WP_130421998.1">
    <property type="nucleotide sequence ID" value="NZ_SHKW01000001.1"/>
</dbReference>
<keyword evidence="2" id="KW-1185">Reference proteome</keyword>
<dbReference type="EMBL" id="SHKW01000001">
    <property type="protein sequence ID" value="RZU43439.1"/>
    <property type="molecule type" value="Genomic_DNA"/>
</dbReference>